<dbReference type="EMBL" id="MJEQ01037184">
    <property type="protein sequence ID" value="OIT05876.1"/>
    <property type="molecule type" value="Genomic_DNA"/>
</dbReference>
<dbReference type="KEGG" id="nau:109218161"/>
<dbReference type="PANTHER" id="PTHR33526">
    <property type="entry name" value="OS07G0123800 PROTEIN"/>
    <property type="match status" value="1"/>
</dbReference>
<evidence type="ECO:0000313" key="2">
    <source>
        <dbReference type="Proteomes" id="UP000187609"/>
    </source>
</evidence>
<name>A0A1J6INM4_NICAT</name>
<dbReference type="STRING" id="49451.A0A1J6INM4"/>
<dbReference type="InterPro" id="IPR016972">
    <property type="entry name" value="UCP031279"/>
</dbReference>
<reference evidence="1" key="1">
    <citation type="submission" date="2016-11" db="EMBL/GenBank/DDBJ databases">
        <title>The genome of Nicotiana attenuata.</title>
        <authorList>
            <person name="Xu S."/>
            <person name="Brockmoeller T."/>
            <person name="Gaquerel E."/>
            <person name="Navarro A."/>
            <person name="Kuhl H."/>
            <person name="Gase K."/>
            <person name="Ling Z."/>
            <person name="Zhou W."/>
            <person name="Kreitzer C."/>
            <person name="Stanke M."/>
            <person name="Tang H."/>
            <person name="Lyons E."/>
            <person name="Pandey P."/>
            <person name="Pandey S.P."/>
            <person name="Timmermann B."/>
            <person name="Baldwin I.T."/>
        </authorList>
    </citation>
    <scope>NUCLEOTIDE SEQUENCE [LARGE SCALE GENOMIC DNA]</scope>
    <source>
        <strain evidence="1">UT</strain>
    </source>
</reference>
<dbReference type="PIRSF" id="PIRSF031279">
    <property type="entry name" value="UCP031279"/>
    <property type="match status" value="1"/>
</dbReference>
<sequence>MKSKVSNQNRFIGILALPWKALTKARDSYVNCMTNYSVVNPSKLPKSYSTVSSSNYDNEDFRELIRAASARSMGDNFDLNFLTQQRIRQQMSSRKVARSCSVGMTRIDEDKPCDLGEDQENVIMMNMKKDLKYPRSRSYAITSKNNGVF</sequence>
<comment type="caution">
    <text evidence="1">The sequence shown here is derived from an EMBL/GenBank/DDBJ whole genome shotgun (WGS) entry which is preliminary data.</text>
</comment>
<evidence type="ECO:0000313" key="1">
    <source>
        <dbReference type="EMBL" id="OIT05876.1"/>
    </source>
</evidence>
<accession>A0A1J6INM4</accession>
<proteinExistence type="predicted"/>
<keyword evidence="2" id="KW-1185">Reference proteome</keyword>
<dbReference type="Proteomes" id="UP000187609">
    <property type="component" value="Unassembled WGS sequence"/>
</dbReference>
<organism evidence="1 2">
    <name type="scientific">Nicotiana attenuata</name>
    <name type="common">Coyote tobacco</name>
    <dbReference type="NCBI Taxonomy" id="49451"/>
    <lineage>
        <taxon>Eukaryota</taxon>
        <taxon>Viridiplantae</taxon>
        <taxon>Streptophyta</taxon>
        <taxon>Embryophyta</taxon>
        <taxon>Tracheophyta</taxon>
        <taxon>Spermatophyta</taxon>
        <taxon>Magnoliopsida</taxon>
        <taxon>eudicotyledons</taxon>
        <taxon>Gunneridae</taxon>
        <taxon>Pentapetalae</taxon>
        <taxon>asterids</taxon>
        <taxon>lamiids</taxon>
        <taxon>Solanales</taxon>
        <taxon>Solanaceae</taxon>
        <taxon>Nicotianoideae</taxon>
        <taxon>Nicotianeae</taxon>
        <taxon>Nicotiana</taxon>
    </lineage>
</organism>
<dbReference type="OrthoDB" id="694638at2759"/>
<dbReference type="OMA" id="RIAHCHR"/>
<dbReference type="Gramene" id="OIT05876">
    <property type="protein sequence ID" value="OIT05876"/>
    <property type="gene ID" value="A4A49_13308"/>
</dbReference>
<protein>
    <submittedName>
        <fullName evidence="1">Uncharacterized protein</fullName>
    </submittedName>
</protein>
<gene>
    <name evidence="1" type="ORF">A4A49_13308</name>
</gene>
<dbReference type="AlphaFoldDB" id="A0A1J6INM4"/>
<dbReference type="PANTHER" id="PTHR33526:SF13">
    <property type="entry name" value="TYROSINE-PROTEIN PHOSPHATASE 3-LIKE"/>
    <property type="match status" value="1"/>
</dbReference>